<keyword evidence="2" id="KW-1185">Reference proteome</keyword>
<comment type="caution">
    <text evidence="1">The sequence shown here is derived from an EMBL/GenBank/DDBJ whole genome shotgun (WGS) entry which is preliminary data.</text>
</comment>
<organism evidence="1 2">
    <name type="scientific">Mobilicoccus caccae</name>
    <dbReference type="NCBI Taxonomy" id="1859295"/>
    <lineage>
        <taxon>Bacteria</taxon>
        <taxon>Bacillati</taxon>
        <taxon>Actinomycetota</taxon>
        <taxon>Actinomycetes</taxon>
        <taxon>Micrococcales</taxon>
        <taxon>Dermatophilaceae</taxon>
        <taxon>Mobilicoccus</taxon>
    </lineage>
</organism>
<evidence type="ECO:0000313" key="1">
    <source>
        <dbReference type="EMBL" id="GMA38105.1"/>
    </source>
</evidence>
<accession>A0ABQ6IJS7</accession>
<name>A0ABQ6IJS7_9MICO</name>
<evidence type="ECO:0000313" key="2">
    <source>
        <dbReference type="Proteomes" id="UP001157126"/>
    </source>
</evidence>
<sequence>MDHRVLVSGASIARLGTALRPHRTGSDVTIVEWAPSFRAGRTSTSARRPMRSPIRAVLGRLGRDKTRDLPEFLPAS</sequence>
<gene>
    <name evidence="1" type="ORF">GCM10025883_01500</name>
</gene>
<reference evidence="2" key="1">
    <citation type="journal article" date="2019" name="Int. J. Syst. Evol. Microbiol.">
        <title>The Global Catalogue of Microorganisms (GCM) 10K type strain sequencing project: providing services to taxonomists for standard genome sequencing and annotation.</title>
        <authorList>
            <consortium name="The Broad Institute Genomics Platform"/>
            <consortium name="The Broad Institute Genome Sequencing Center for Infectious Disease"/>
            <person name="Wu L."/>
            <person name="Ma J."/>
        </authorList>
    </citation>
    <scope>NUCLEOTIDE SEQUENCE [LARGE SCALE GENOMIC DNA]</scope>
    <source>
        <strain evidence="2">NBRC 113072</strain>
    </source>
</reference>
<dbReference type="EMBL" id="BSUO01000001">
    <property type="protein sequence ID" value="GMA38105.1"/>
    <property type="molecule type" value="Genomic_DNA"/>
</dbReference>
<proteinExistence type="predicted"/>
<dbReference type="Proteomes" id="UP001157126">
    <property type="component" value="Unassembled WGS sequence"/>
</dbReference>
<protein>
    <submittedName>
        <fullName evidence="1">Uncharacterized protein</fullName>
    </submittedName>
</protein>